<gene>
    <name evidence="3" type="ORF">HNR70_002954</name>
</gene>
<accession>A0A841AHT0</accession>
<dbReference type="InterPro" id="IPR036249">
    <property type="entry name" value="Thioredoxin-like_sf"/>
</dbReference>
<dbReference type="RefSeq" id="WP_184326346.1">
    <property type="nucleotide sequence ID" value="NZ_JACHLZ010000001.1"/>
</dbReference>
<keyword evidence="4" id="KW-1185">Reference proteome</keyword>
<evidence type="ECO:0000313" key="4">
    <source>
        <dbReference type="Proteomes" id="UP000588158"/>
    </source>
</evidence>
<feature type="domain" description="Thioredoxin-like fold" evidence="2">
    <location>
        <begin position="81"/>
        <end position="224"/>
    </location>
</feature>
<keyword evidence="1" id="KW-0472">Membrane</keyword>
<name>A0A841AHT0_9MICO</name>
<evidence type="ECO:0000259" key="2">
    <source>
        <dbReference type="Pfam" id="PF13462"/>
    </source>
</evidence>
<reference evidence="3 4" key="1">
    <citation type="submission" date="2020-08" db="EMBL/GenBank/DDBJ databases">
        <title>Sequencing the genomes of 1000 actinobacteria strains.</title>
        <authorList>
            <person name="Klenk H.-P."/>
        </authorList>
    </citation>
    <scope>NUCLEOTIDE SEQUENCE [LARGE SCALE GENOMIC DNA]</scope>
    <source>
        <strain evidence="3 4">DSM 28796</strain>
    </source>
</reference>
<dbReference type="Proteomes" id="UP000588158">
    <property type="component" value="Unassembled WGS sequence"/>
</dbReference>
<evidence type="ECO:0000256" key="1">
    <source>
        <dbReference type="SAM" id="Phobius"/>
    </source>
</evidence>
<dbReference type="Gene3D" id="3.40.30.10">
    <property type="entry name" value="Glutaredoxin"/>
    <property type="match status" value="1"/>
</dbReference>
<dbReference type="PROSITE" id="PS51257">
    <property type="entry name" value="PROKAR_LIPOPROTEIN"/>
    <property type="match status" value="1"/>
</dbReference>
<sequence length="240" mass="24747">MNTPRSRTPLIIGIIAGAACLVVAVILVIAVATGGYLVLRGNSEPESGGGPAGSSAELVSPPGVAEDQPYLELSTSADGPVVDVYLDFLCPHCKTFQQAQGEDITAMADAGEITLRVHPRPMLDANSTPPGYSGRAANAALCAYAEDQRSWPAVEAALFEEQPGAEGLEDEDLVGIVDGVAGTDIAECQAAGTYIPWLEDVVEPEARESTSGTPTVLIDGEVVQVDFTQPGAIRGAVEAA</sequence>
<keyword evidence="1" id="KW-1133">Transmembrane helix</keyword>
<protein>
    <recommendedName>
        <fullName evidence="2">Thioredoxin-like fold domain-containing protein</fullName>
    </recommendedName>
</protein>
<comment type="caution">
    <text evidence="3">The sequence shown here is derived from an EMBL/GenBank/DDBJ whole genome shotgun (WGS) entry which is preliminary data.</text>
</comment>
<dbReference type="SUPFAM" id="SSF52833">
    <property type="entry name" value="Thioredoxin-like"/>
    <property type="match status" value="1"/>
</dbReference>
<organism evidence="3 4">
    <name type="scientific">Brachybacterium aquaticum</name>
    <dbReference type="NCBI Taxonomy" id="1432564"/>
    <lineage>
        <taxon>Bacteria</taxon>
        <taxon>Bacillati</taxon>
        <taxon>Actinomycetota</taxon>
        <taxon>Actinomycetes</taxon>
        <taxon>Micrococcales</taxon>
        <taxon>Dermabacteraceae</taxon>
        <taxon>Brachybacterium</taxon>
    </lineage>
</organism>
<keyword evidence="1" id="KW-0812">Transmembrane</keyword>
<proteinExistence type="predicted"/>
<dbReference type="CDD" id="cd02972">
    <property type="entry name" value="DsbA_family"/>
    <property type="match status" value="1"/>
</dbReference>
<dbReference type="EMBL" id="JACHLZ010000001">
    <property type="protein sequence ID" value="MBB5833141.1"/>
    <property type="molecule type" value="Genomic_DNA"/>
</dbReference>
<evidence type="ECO:0000313" key="3">
    <source>
        <dbReference type="EMBL" id="MBB5833141.1"/>
    </source>
</evidence>
<feature type="transmembrane region" description="Helical" evidence="1">
    <location>
        <begin position="12"/>
        <end position="39"/>
    </location>
</feature>
<dbReference type="Pfam" id="PF13462">
    <property type="entry name" value="Thioredoxin_4"/>
    <property type="match status" value="1"/>
</dbReference>
<dbReference type="InterPro" id="IPR012336">
    <property type="entry name" value="Thioredoxin-like_fold"/>
</dbReference>
<dbReference type="AlphaFoldDB" id="A0A841AHT0"/>